<dbReference type="AlphaFoldDB" id="A0A6G1D9R2"/>
<keyword evidence="2" id="KW-0732">Signal</keyword>
<feature type="chain" id="PRO_5026358356" description="Secreted protein" evidence="2">
    <location>
        <begin position="25"/>
        <end position="111"/>
    </location>
</feature>
<gene>
    <name evidence="3" type="ORF">E2562_036602</name>
</gene>
<organism evidence="3 4">
    <name type="scientific">Oryza meyeriana var. granulata</name>
    <dbReference type="NCBI Taxonomy" id="110450"/>
    <lineage>
        <taxon>Eukaryota</taxon>
        <taxon>Viridiplantae</taxon>
        <taxon>Streptophyta</taxon>
        <taxon>Embryophyta</taxon>
        <taxon>Tracheophyta</taxon>
        <taxon>Spermatophyta</taxon>
        <taxon>Magnoliopsida</taxon>
        <taxon>Liliopsida</taxon>
        <taxon>Poales</taxon>
        <taxon>Poaceae</taxon>
        <taxon>BOP clade</taxon>
        <taxon>Oryzoideae</taxon>
        <taxon>Oryzeae</taxon>
        <taxon>Oryzinae</taxon>
        <taxon>Oryza</taxon>
        <taxon>Oryza meyeriana</taxon>
    </lineage>
</organism>
<protein>
    <recommendedName>
        <fullName evidence="5">Secreted protein</fullName>
    </recommendedName>
</protein>
<proteinExistence type="predicted"/>
<evidence type="ECO:0008006" key="5">
    <source>
        <dbReference type="Google" id="ProtNLM"/>
    </source>
</evidence>
<keyword evidence="4" id="KW-1185">Reference proteome</keyword>
<evidence type="ECO:0000256" key="1">
    <source>
        <dbReference type="SAM" id="MobiDB-lite"/>
    </source>
</evidence>
<name>A0A6G1D9R2_9ORYZ</name>
<accession>A0A6G1D9R2</accession>
<feature type="region of interest" description="Disordered" evidence="1">
    <location>
        <begin position="30"/>
        <end position="52"/>
    </location>
</feature>
<sequence>MEVVTLAVVVGVVMTMCVTPMGVAEEEAELVSPNDQEAPTVPQGLDRDGQSTVAAPAPANCCCRSEVAALAALRPLTRLKLPMEKFRIMPSQKNGFASLHLVSSMSLHSGA</sequence>
<comment type="caution">
    <text evidence="3">The sequence shown here is derived from an EMBL/GenBank/DDBJ whole genome shotgun (WGS) entry which is preliminary data.</text>
</comment>
<evidence type="ECO:0000313" key="3">
    <source>
        <dbReference type="EMBL" id="KAF0909478.1"/>
    </source>
</evidence>
<evidence type="ECO:0000313" key="4">
    <source>
        <dbReference type="Proteomes" id="UP000479710"/>
    </source>
</evidence>
<feature type="signal peptide" evidence="2">
    <location>
        <begin position="1"/>
        <end position="24"/>
    </location>
</feature>
<reference evidence="3 4" key="1">
    <citation type="submission" date="2019-11" db="EMBL/GenBank/DDBJ databases">
        <title>Whole genome sequence of Oryza granulata.</title>
        <authorList>
            <person name="Li W."/>
        </authorList>
    </citation>
    <scope>NUCLEOTIDE SEQUENCE [LARGE SCALE GENOMIC DNA]</scope>
    <source>
        <strain evidence="4">cv. Menghai</strain>
        <tissue evidence="3">Leaf</tissue>
    </source>
</reference>
<dbReference type="EMBL" id="SPHZ02000007">
    <property type="protein sequence ID" value="KAF0909478.1"/>
    <property type="molecule type" value="Genomic_DNA"/>
</dbReference>
<evidence type="ECO:0000256" key="2">
    <source>
        <dbReference type="SAM" id="SignalP"/>
    </source>
</evidence>
<dbReference type="Proteomes" id="UP000479710">
    <property type="component" value="Unassembled WGS sequence"/>
</dbReference>